<evidence type="ECO:0000313" key="1">
    <source>
        <dbReference type="EMBL" id="TCP68322.1"/>
    </source>
</evidence>
<sequence length="65" mass="7320">MLDYVSAWSHDVLCLESEAIPYYERAIELGLSKEDDLEGALLGLGSTYRVLGQYEKSIYAQKSCK</sequence>
<dbReference type="AlphaFoldDB" id="A0A4R2RV99"/>
<evidence type="ECO:0000313" key="2">
    <source>
        <dbReference type="Proteomes" id="UP000294746"/>
    </source>
</evidence>
<protein>
    <submittedName>
        <fullName evidence="1">Tetratricopeptide repeat protein</fullName>
    </submittedName>
</protein>
<accession>A0A4R2RV99</accession>
<name>A0A4R2RV99_9BACL</name>
<dbReference type="EMBL" id="SLXV01000017">
    <property type="protein sequence ID" value="TCP68322.1"/>
    <property type="molecule type" value="Genomic_DNA"/>
</dbReference>
<gene>
    <name evidence="1" type="ORF">EDD57_1177</name>
</gene>
<dbReference type="InterPro" id="IPR011990">
    <property type="entry name" value="TPR-like_helical_dom_sf"/>
</dbReference>
<keyword evidence="2" id="KW-1185">Reference proteome</keyword>
<dbReference type="Gene3D" id="1.25.40.10">
    <property type="entry name" value="Tetratricopeptide repeat domain"/>
    <property type="match status" value="1"/>
</dbReference>
<dbReference type="SUPFAM" id="SSF48452">
    <property type="entry name" value="TPR-like"/>
    <property type="match status" value="1"/>
</dbReference>
<organism evidence="1 2">
    <name type="scientific">Baia soyae</name>
    <dbReference type="NCBI Taxonomy" id="1544746"/>
    <lineage>
        <taxon>Bacteria</taxon>
        <taxon>Bacillati</taxon>
        <taxon>Bacillota</taxon>
        <taxon>Bacilli</taxon>
        <taxon>Bacillales</taxon>
        <taxon>Thermoactinomycetaceae</taxon>
        <taxon>Baia</taxon>
    </lineage>
</organism>
<dbReference type="Proteomes" id="UP000294746">
    <property type="component" value="Unassembled WGS sequence"/>
</dbReference>
<reference evidence="1 2" key="1">
    <citation type="submission" date="2019-03" db="EMBL/GenBank/DDBJ databases">
        <title>Genomic Encyclopedia of Type Strains, Phase IV (KMG-IV): sequencing the most valuable type-strain genomes for metagenomic binning, comparative biology and taxonomic classification.</title>
        <authorList>
            <person name="Goeker M."/>
        </authorList>
    </citation>
    <scope>NUCLEOTIDE SEQUENCE [LARGE SCALE GENOMIC DNA]</scope>
    <source>
        <strain evidence="1 2">DSM 46831</strain>
    </source>
</reference>
<proteinExistence type="predicted"/>
<comment type="caution">
    <text evidence="1">The sequence shown here is derived from an EMBL/GenBank/DDBJ whole genome shotgun (WGS) entry which is preliminary data.</text>
</comment>
<dbReference type="RefSeq" id="WP_243649473.1">
    <property type="nucleotide sequence ID" value="NZ_SLXV01000017.1"/>
</dbReference>